<protein>
    <submittedName>
        <fullName evidence="1">Uncharacterized protein</fullName>
    </submittedName>
</protein>
<gene>
    <name evidence="1" type="ORF">Lade_0129</name>
    <name evidence="2" type="ORF">NCTC12735_00318</name>
</gene>
<dbReference type="AlphaFoldDB" id="A0A0W0R317"/>
<reference evidence="1 3" key="1">
    <citation type="submission" date="2015-11" db="EMBL/GenBank/DDBJ databases">
        <title>Identification of large and diverse effector repertoires of 38 Legionella species.</title>
        <authorList>
            <person name="Burstein D."/>
            <person name="Amaro F."/>
            <person name="Zusman T."/>
            <person name="Lifshitz Z."/>
            <person name="Cohen O."/>
            <person name="Gilbert J.A."/>
            <person name="Pupko T."/>
            <person name="Shuman H.A."/>
            <person name="Segal G."/>
        </authorList>
    </citation>
    <scope>NUCLEOTIDE SEQUENCE [LARGE SCALE GENOMIC DNA]</scope>
    <source>
        <strain evidence="1 3">1762-AUS-E</strain>
    </source>
</reference>
<evidence type="ECO:0000313" key="2">
    <source>
        <dbReference type="EMBL" id="VEH84708.1"/>
    </source>
</evidence>
<evidence type="ECO:0000313" key="4">
    <source>
        <dbReference type="Proteomes" id="UP000281170"/>
    </source>
</evidence>
<organism evidence="1 3">
    <name type="scientific">Legionella adelaidensis</name>
    <dbReference type="NCBI Taxonomy" id="45056"/>
    <lineage>
        <taxon>Bacteria</taxon>
        <taxon>Pseudomonadati</taxon>
        <taxon>Pseudomonadota</taxon>
        <taxon>Gammaproteobacteria</taxon>
        <taxon>Legionellales</taxon>
        <taxon>Legionellaceae</taxon>
        <taxon>Legionella</taxon>
    </lineage>
</organism>
<proteinExistence type="predicted"/>
<dbReference type="EMBL" id="LR134418">
    <property type="protein sequence ID" value="VEH84708.1"/>
    <property type="molecule type" value="Genomic_DNA"/>
</dbReference>
<dbReference type="Proteomes" id="UP000281170">
    <property type="component" value="Plasmid 9"/>
</dbReference>
<dbReference type="KEGG" id="ladl:NCTC12735_00318"/>
<reference evidence="2 4" key="2">
    <citation type="submission" date="2018-12" db="EMBL/GenBank/DDBJ databases">
        <authorList>
            <consortium name="Pathogen Informatics"/>
        </authorList>
    </citation>
    <scope>NUCLEOTIDE SEQUENCE [LARGE SCALE GENOMIC DNA]</scope>
    <source>
        <strain evidence="2 4">NCTC12735</strain>
        <plasmid evidence="4">9</plasmid>
    </source>
</reference>
<accession>A0A0W0R317</accession>
<name>A0A0W0R317_9GAMM</name>
<evidence type="ECO:0000313" key="3">
    <source>
        <dbReference type="Proteomes" id="UP000054859"/>
    </source>
</evidence>
<keyword evidence="2" id="KW-0614">Plasmid</keyword>
<dbReference type="Proteomes" id="UP000054859">
    <property type="component" value="Unassembled WGS sequence"/>
</dbReference>
<dbReference type="EMBL" id="LNKA01000001">
    <property type="protein sequence ID" value="KTC65471.1"/>
    <property type="molecule type" value="Genomic_DNA"/>
</dbReference>
<geneLocation type="plasmid" evidence="2 4">
    <name>9</name>
</geneLocation>
<sequence length="72" mass="7983">MRKKKREYSIMYKQYQLGIKNLQIALQVDGLVLTVARVGFAANFFLSLYGISMVAGGGDNNFSLSALITMFA</sequence>
<evidence type="ECO:0000313" key="1">
    <source>
        <dbReference type="EMBL" id="KTC65471.1"/>
    </source>
</evidence>
<keyword evidence="3" id="KW-1185">Reference proteome</keyword>